<feature type="region of interest" description="Disordered" evidence="3">
    <location>
        <begin position="1"/>
        <end position="22"/>
    </location>
</feature>
<gene>
    <name evidence="4" type="ORF">S12H4_55723</name>
</gene>
<comment type="caution">
    <text evidence="4">The sequence shown here is derived from an EMBL/GenBank/DDBJ whole genome shotgun (WGS) entry which is preliminary data.</text>
</comment>
<dbReference type="InterPro" id="IPR000892">
    <property type="entry name" value="Ribosomal_eS26"/>
</dbReference>
<dbReference type="GO" id="GO:1990904">
    <property type="term" value="C:ribonucleoprotein complex"/>
    <property type="evidence" value="ECO:0007669"/>
    <property type="project" value="UniProtKB-KW"/>
</dbReference>
<dbReference type="EMBL" id="BARW01035780">
    <property type="protein sequence ID" value="GAJ22794.1"/>
    <property type="molecule type" value="Genomic_DNA"/>
</dbReference>
<feature type="compositionally biased region" description="Basic residues" evidence="3">
    <location>
        <begin position="1"/>
        <end position="20"/>
    </location>
</feature>
<dbReference type="Pfam" id="PF01283">
    <property type="entry name" value="Ribosomal_S26e"/>
    <property type="match status" value="1"/>
</dbReference>
<feature type="non-terminal residue" evidence="4">
    <location>
        <position position="1"/>
    </location>
</feature>
<dbReference type="Gene3D" id="3.30.1740.20">
    <property type="entry name" value="Ribosomal protein S26e"/>
    <property type="match status" value="1"/>
</dbReference>
<dbReference type="GO" id="GO:0003735">
    <property type="term" value="F:structural constituent of ribosome"/>
    <property type="evidence" value="ECO:0007669"/>
    <property type="project" value="InterPro"/>
</dbReference>
<organism evidence="4">
    <name type="scientific">marine sediment metagenome</name>
    <dbReference type="NCBI Taxonomy" id="412755"/>
    <lineage>
        <taxon>unclassified sequences</taxon>
        <taxon>metagenomes</taxon>
        <taxon>ecological metagenomes</taxon>
    </lineage>
</organism>
<reference evidence="4" key="1">
    <citation type="journal article" date="2014" name="Front. Microbiol.">
        <title>High frequency of phylogenetically diverse reductive dehalogenase-homologous genes in deep subseafloor sedimentary metagenomes.</title>
        <authorList>
            <person name="Kawai M."/>
            <person name="Futagami T."/>
            <person name="Toyoda A."/>
            <person name="Takaki Y."/>
            <person name="Nishi S."/>
            <person name="Hori S."/>
            <person name="Arai W."/>
            <person name="Tsubouchi T."/>
            <person name="Morono Y."/>
            <person name="Uchiyama I."/>
            <person name="Ito T."/>
            <person name="Fujiyama A."/>
            <person name="Inagaki F."/>
            <person name="Takami H."/>
        </authorList>
    </citation>
    <scope>NUCLEOTIDE SEQUENCE</scope>
    <source>
        <strain evidence="4">Expedition CK06-06</strain>
    </source>
</reference>
<sequence length="92" mass="10359">LIFIPKKRKSGGKSGSRKGHYSQVQCSKCGRFVPRSKAKAVTRRVPLVDGRMYAELKKTGTIIQTPSKKKYYCISCSIHMGNVSQRAKAERR</sequence>
<evidence type="ECO:0008006" key="5">
    <source>
        <dbReference type="Google" id="ProtNLM"/>
    </source>
</evidence>
<evidence type="ECO:0000256" key="1">
    <source>
        <dbReference type="ARBA" id="ARBA00022980"/>
    </source>
</evidence>
<protein>
    <recommendedName>
        <fullName evidence="5">30S ribosomal protein S26e</fullName>
    </recommendedName>
</protein>
<dbReference type="InterPro" id="IPR038551">
    <property type="entry name" value="Ribosomal_eS26_sf"/>
</dbReference>
<dbReference type="GO" id="GO:0005840">
    <property type="term" value="C:ribosome"/>
    <property type="evidence" value="ECO:0007669"/>
    <property type="project" value="UniProtKB-KW"/>
</dbReference>
<evidence type="ECO:0000256" key="3">
    <source>
        <dbReference type="SAM" id="MobiDB-lite"/>
    </source>
</evidence>
<keyword evidence="2" id="KW-0687">Ribonucleoprotein</keyword>
<dbReference type="AlphaFoldDB" id="X1UZB3"/>
<name>X1UZB3_9ZZZZ</name>
<proteinExistence type="predicted"/>
<keyword evidence="1" id="KW-0689">Ribosomal protein</keyword>
<evidence type="ECO:0000256" key="2">
    <source>
        <dbReference type="ARBA" id="ARBA00023274"/>
    </source>
</evidence>
<dbReference type="GO" id="GO:0006412">
    <property type="term" value="P:translation"/>
    <property type="evidence" value="ECO:0007669"/>
    <property type="project" value="InterPro"/>
</dbReference>
<accession>X1UZB3</accession>
<evidence type="ECO:0000313" key="4">
    <source>
        <dbReference type="EMBL" id="GAJ22794.1"/>
    </source>
</evidence>